<evidence type="ECO:0000313" key="6">
    <source>
        <dbReference type="Proteomes" id="UP000664169"/>
    </source>
</evidence>
<dbReference type="GO" id="GO:0046854">
    <property type="term" value="P:phosphatidylinositol phosphate biosynthetic process"/>
    <property type="evidence" value="ECO:0007669"/>
    <property type="project" value="TreeGrafter"/>
</dbReference>
<evidence type="ECO:0000313" key="5">
    <source>
        <dbReference type="EMBL" id="CAF9911131.1"/>
    </source>
</evidence>
<dbReference type="GO" id="GO:0005634">
    <property type="term" value="C:nucleus"/>
    <property type="evidence" value="ECO:0007669"/>
    <property type="project" value="TreeGrafter"/>
</dbReference>
<accession>A0A8H3EQY4</accession>
<comment type="similarity">
    <text evidence="1 4">Belongs to the inositol phosphokinase (IPK) family.</text>
</comment>
<dbReference type="Pfam" id="PF03770">
    <property type="entry name" value="IPK"/>
    <property type="match status" value="1"/>
</dbReference>
<comment type="caution">
    <text evidence="5">The sequence shown here is derived from an EMBL/GenBank/DDBJ whole genome shotgun (WGS) entry which is preliminary data.</text>
</comment>
<dbReference type="InterPro" id="IPR005522">
    <property type="entry name" value="IPK"/>
</dbReference>
<dbReference type="GO" id="GO:0032958">
    <property type="term" value="P:inositol phosphate biosynthetic process"/>
    <property type="evidence" value="ECO:0007669"/>
    <property type="project" value="InterPro"/>
</dbReference>
<dbReference type="OrthoDB" id="338650at2759"/>
<dbReference type="EC" id="2.7.-.-" evidence="4"/>
<keyword evidence="3 4" id="KW-0418">Kinase</keyword>
<dbReference type="Proteomes" id="UP000664169">
    <property type="component" value="Unassembled WGS sequence"/>
</dbReference>
<dbReference type="EMBL" id="CAJPDQ010000006">
    <property type="protein sequence ID" value="CAF9911131.1"/>
    <property type="molecule type" value="Genomic_DNA"/>
</dbReference>
<keyword evidence="2 4" id="KW-0808">Transferase</keyword>
<proteinExistence type="inferred from homology"/>
<evidence type="ECO:0000256" key="4">
    <source>
        <dbReference type="RuleBase" id="RU363090"/>
    </source>
</evidence>
<evidence type="ECO:0000256" key="2">
    <source>
        <dbReference type="ARBA" id="ARBA00022679"/>
    </source>
</evidence>
<sequence length="374" mass="41529">MAEEQLRKSQLIEYENIAGHDGMQSSKSGRLLVKPCKQPEIDFYQSTLEHPKFRHFIPIFLGTLEINQAAEPRASHSRAPSQNLLIPGSDVGHITHWTPSGGGKISADHGIVLENVAYGFTKPNILDVKLGRRLWADDAPPAKRLKMDKIASETTSHPLGFRIAGMKTFVGYASPKADNIDGYRKYDKCYGRTLSTQTVRRAFEDYFFIESAGITKELASRVIHRFLNDLRALQRVLEEEESRMYSSSLLFVYEGDSKRLQHDLDTPTPAETPSASIDGSVDFDTLDDVEFTNDPTKQASATEGIFTVVQTNSEANSTSAGDAASDDSEVFAYKVQAIKMIDFAHATWVPGQGSDENTLFGIKNVIKILEEMIS</sequence>
<dbReference type="InterPro" id="IPR038286">
    <property type="entry name" value="IPK_sf"/>
</dbReference>
<dbReference type="PANTHER" id="PTHR12400:SF103">
    <property type="entry name" value="INOSITOL POLYPHOSPHATE MULTIKINASE"/>
    <property type="match status" value="1"/>
</dbReference>
<organism evidence="5 6">
    <name type="scientific">Gomphillus americanus</name>
    <dbReference type="NCBI Taxonomy" id="1940652"/>
    <lineage>
        <taxon>Eukaryota</taxon>
        <taxon>Fungi</taxon>
        <taxon>Dikarya</taxon>
        <taxon>Ascomycota</taxon>
        <taxon>Pezizomycotina</taxon>
        <taxon>Lecanoromycetes</taxon>
        <taxon>OSLEUM clade</taxon>
        <taxon>Ostropomycetidae</taxon>
        <taxon>Ostropales</taxon>
        <taxon>Graphidaceae</taxon>
        <taxon>Gomphilloideae</taxon>
        <taxon>Gomphillus</taxon>
    </lineage>
</organism>
<evidence type="ECO:0000256" key="3">
    <source>
        <dbReference type="ARBA" id="ARBA00022777"/>
    </source>
</evidence>
<gene>
    <name evidence="5" type="ORF">GOMPHAMPRED_007315</name>
</gene>
<dbReference type="GO" id="GO:0008440">
    <property type="term" value="F:inositol-1,4,5-trisphosphate 3-kinase activity"/>
    <property type="evidence" value="ECO:0007669"/>
    <property type="project" value="TreeGrafter"/>
</dbReference>
<name>A0A8H3EQY4_9LECA</name>
<dbReference type="AlphaFoldDB" id="A0A8H3EQY4"/>
<keyword evidence="6" id="KW-1185">Reference proteome</keyword>
<dbReference type="SUPFAM" id="SSF56104">
    <property type="entry name" value="SAICAR synthase-like"/>
    <property type="match status" value="1"/>
</dbReference>
<evidence type="ECO:0000256" key="1">
    <source>
        <dbReference type="ARBA" id="ARBA00007374"/>
    </source>
</evidence>
<dbReference type="GO" id="GO:0000824">
    <property type="term" value="F:inositol-1,4,5,6-tetrakisphosphate 3-kinase activity"/>
    <property type="evidence" value="ECO:0007669"/>
    <property type="project" value="TreeGrafter"/>
</dbReference>
<dbReference type="PANTHER" id="PTHR12400">
    <property type="entry name" value="INOSITOL POLYPHOSPHATE KINASE"/>
    <property type="match status" value="1"/>
</dbReference>
<reference evidence="5" key="1">
    <citation type="submission" date="2021-03" db="EMBL/GenBank/DDBJ databases">
        <authorList>
            <person name="Tagirdzhanova G."/>
        </authorList>
    </citation>
    <scope>NUCLEOTIDE SEQUENCE</scope>
</reference>
<dbReference type="Gene3D" id="3.30.470.160">
    <property type="entry name" value="Inositol polyphosphate kinase"/>
    <property type="match status" value="1"/>
</dbReference>
<dbReference type="GO" id="GO:0005737">
    <property type="term" value="C:cytoplasm"/>
    <property type="evidence" value="ECO:0007669"/>
    <property type="project" value="TreeGrafter"/>
</dbReference>
<protein>
    <recommendedName>
        <fullName evidence="4">Kinase</fullName>
        <ecNumber evidence="4">2.7.-.-</ecNumber>
    </recommendedName>
</protein>